<dbReference type="EMBL" id="CAJNOM010000080">
    <property type="protein sequence ID" value="CAF1002139.1"/>
    <property type="molecule type" value="Genomic_DNA"/>
</dbReference>
<accession>A0A814JIN8</accession>
<name>A0A814JIN8_9BILA</name>
<gene>
    <name evidence="4" type="ORF">BJG266_LOCUS44018</name>
    <name evidence="3" type="ORF">IZO911_LOCUS19728</name>
    <name evidence="6" type="ORF">KXQ929_LOCUS14964</name>
    <name evidence="2" type="ORF">QVE165_LOCUS14994</name>
    <name evidence="5" type="ORF">QVE165_LOCUS60958</name>
</gene>
<evidence type="ECO:0000313" key="3">
    <source>
        <dbReference type="EMBL" id="CAF1039833.1"/>
    </source>
</evidence>
<feature type="chain" id="PRO_5036224895" evidence="1">
    <location>
        <begin position="23"/>
        <end position="117"/>
    </location>
</feature>
<dbReference type="EMBL" id="CAJNOE010000199">
    <property type="protein sequence ID" value="CAF1039833.1"/>
    <property type="molecule type" value="Genomic_DNA"/>
</dbReference>
<protein>
    <submittedName>
        <fullName evidence="3">Uncharacterized protein</fullName>
    </submittedName>
</protein>
<evidence type="ECO:0000256" key="1">
    <source>
        <dbReference type="SAM" id="SignalP"/>
    </source>
</evidence>
<dbReference type="OrthoDB" id="10003862at2759"/>
<organism evidence="3 8">
    <name type="scientific">Adineta steineri</name>
    <dbReference type="NCBI Taxonomy" id="433720"/>
    <lineage>
        <taxon>Eukaryota</taxon>
        <taxon>Metazoa</taxon>
        <taxon>Spiralia</taxon>
        <taxon>Gnathifera</taxon>
        <taxon>Rotifera</taxon>
        <taxon>Eurotatoria</taxon>
        <taxon>Bdelloidea</taxon>
        <taxon>Adinetida</taxon>
        <taxon>Adinetidae</taxon>
        <taxon>Adineta</taxon>
    </lineage>
</organism>
<dbReference type="EMBL" id="CAJNOM010003739">
    <property type="protein sequence ID" value="CAF1648789.1"/>
    <property type="molecule type" value="Genomic_DNA"/>
</dbReference>
<evidence type="ECO:0000313" key="8">
    <source>
        <dbReference type="Proteomes" id="UP000663860"/>
    </source>
</evidence>
<dbReference type="AlphaFoldDB" id="A0A814JIN8"/>
<evidence type="ECO:0000313" key="5">
    <source>
        <dbReference type="EMBL" id="CAF1648789.1"/>
    </source>
</evidence>
<keyword evidence="7" id="KW-1185">Reference proteome</keyword>
<proteinExistence type="predicted"/>
<feature type="signal peptide" evidence="1">
    <location>
        <begin position="1"/>
        <end position="22"/>
    </location>
</feature>
<dbReference type="Proteomes" id="UP000663868">
    <property type="component" value="Unassembled WGS sequence"/>
</dbReference>
<evidence type="ECO:0000313" key="7">
    <source>
        <dbReference type="Proteomes" id="UP000663832"/>
    </source>
</evidence>
<evidence type="ECO:0000313" key="6">
    <source>
        <dbReference type="EMBL" id="CAF3763892.1"/>
    </source>
</evidence>
<dbReference type="EMBL" id="CAJOBB010000848">
    <property type="protein sequence ID" value="CAF3763892.1"/>
    <property type="molecule type" value="Genomic_DNA"/>
</dbReference>
<dbReference type="Proteomes" id="UP000663877">
    <property type="component" value="Unassembled WGS sequence"/>
</dbReference>
<reference evidence="3" key="1">
    <citation type="submission" date="2021-02" db="EMBL/GenBank/DDBJ databases">
        <authorList>
            <person name="Nowell W R."/>
        </authorList>
    </citation>
    <scope>NUCLEOTIDE SEQUENCE</scope>
</reference>
<dbReference type="Proteomes" id="UP000663832">
    <property type="component" value="Unassembled WGS sequence"/>
</dbReference>
<sequence length="117" mass="13715">MHHYLFVHLMIILVLLNFCCYSSPISYDDQNDHEQTISPIDTNEQDMMKRAITNNNDKYYFWKMMCALHNDCYTADHDRLIFTDIKPKRLASNLFHGIPKFGKRAFSSAFSGIPKFG</sequence>
<dbReference type="Proteomes" id="UP000663860">
    <property type="component" value="Unassembled WGS sequence"/>
</dbReference>
<dbReference type="EMBL" id="CAJNOI010003388">
    <property type="protein sequence ID" value="CAF1516333.1"/>
    <property type="molecule type" value="Genomic_DNA"/>
</dbReference>
<keyword evidence="1" id="KW-0732">Signal</keyword>
<comment type="caution">
    <text evidence="3">The sequence shown here is derived from an EMBL/GenBank/DDBJ whole genome shotgun (WGS) entry which is preliminary data.</text>
</comment>
<evidence type="ECO:0000313" key="2">
    <source>
        <dbReference type="EMBL" id="CAF1002139.1"/>
    </source>
</evidence>
<evidence type="ECO:0000313" key="4">
    <source>
        <dbReference type="EMBL" id="CAF1516333.1"/>
    </source>
</evidence>